<protein>
    <submittedName>
        <fullName evidence="3">Polysaccharide deacetylase</fullName>
    </submittedName>
</protein>
<evidence type="ECO:0000259" key="2">
    <source>
        <dbReference type="PROSITE" id="PS51677"/>
    </source>
</evidence>
<dbReference type="AlphaFoldDB" id="A0A2P7R539"/>
<dbReference type="Gene3D" id="3.40.50.2000">
    <property type="entry name" value="Glycogen Phosphorylase B"/>
    <property type="match status" value="2"/>
</dbReference>
<sequence>MNILMALSQLEVTGAEVYATTLGDELSRRGHRMFYVSDTLTKPHQGQYFRLRFNKRSIPRRFWHVGYLIYLIKKHRIQLVHAHSRASSWSCHVACRLTGTPMITSVHGRQPVHASRKKFHALGDRALAVCEAVRDHLISALGVDPGLIAIGRNGIDIHHYQPVPAPLNERPVISIVGRLTGPKGELCYRLLEECLDADRYRVQVASGSTLPERFLRFKGKVDFLGYVQDVPALMARSDLVIGAGRVAMESLLMGRPTFAIGEASAPGLVMPDNIDTAMASNFGDIGPKDLDIDFAALPEQIATALACRGTAPEVMNRVRSSYELATVADELEQHYQSVYVHRRRREVPIIMYHRFIRDDGEKGVHGTYLHVNMLEKHFKMLSRLGYQTLTFADLANKGLASRLEPGTKYIIITVDDGYRDNYELLFPLLKKYGFKAVIYLVTGERFNRWDVEQPDNPEKRVELMTPEQIKEMAASGLVEFGGHTLTHPHLDTLSREEQRLEIADNKAQLEQLLGLPLASFAYPFGSHNEDSKQLARELGYPFAVATNSGPLAMHEDPYQIRRIAIFPRTDAFGLWRKIKGNYVFKKFG</sequence>
<dbReference type="GO" id="GO:0016757">
    <property type="term" value="F:glycosyltransferase activity"/>
    <property type="evidence" value="ECO:0007669"/>
    <property type="project" value="UniProtKB-ARBA"/>
</dbReference>
<dbReference type="Pfam" id="PF01522">
    <property type="entry name" value="Polysacc_deac_1"/>
    <property type="match status" value="1"/>
</dbReference>
<proteinExistence type="predicted"/>
<dbReference type="PANTHER" id="PTHR34216">
    <property type="match status" value="1"/>
</dbReference>
<evidence type="ECO:0000256" key="1">
    <source>
        <dbReference type="ARBA" id="ARBA00022729"/>
    </source>
</evidence>
<dbReference type="GO" id="GO:0005975">
    <property type="term" value="P:carbohydrate metabolic process"/>
    <property type="evidence" value="ECO:0007669"/>
    <property type="project" value="InterPro"/>
</dbReference>
<dbReference type="Pfam" id="PF13439">
    <property type="entry name" value="Glyco_transf_4"/>
    <property type="match status" value="1"/>
</dbReference>
<dbReference type="PROSITE" id="PS51677">
    <property type="entry name" value="NODB"/>
    <property type="match status" value="1"/>
</dbReference>
<reference evidence="3 4" key="1">
    <citation type="submission" date="2018-03" db="EMBL/GenBank/DDBJ databases">
        <title>The draft genome of Zobellella sp. 59N8.</title>
        <authorList>
            <person name="Liu L."/>
            <person name="Li L."/>
            <person name="Zhang X."/>
            <person name="Liang L."/>
            <person name="Wang T."/>
        </authorList>
    </citation>
    <scope>NUCLEOTIDE SEQUENCE [LARGE SCALE GENOMIC DNA]</scope>
    <source>
        <strain evidence="3 4">59N8</strain>
    </source>
</reference>
<dbReference type="InterPro" id="IPR028098">
    <property type="entry name" value="Glyco_trans_4-like_N"/>
</dbReference>
<dbReference type="SUPFAM" id="SSF88713">
    <property type="entry name" value="Glycoside hydrolase/deacetylase"/>
    <property type="match status" value="1"/>
</dbReference>
<keyword evidence="4" id="KW-1185">Reference proteome</keyword>
<dbReference type="EMBL" id="PXYG01000004">
    <property type="protein sequence ID" value="PSJ45308.1"/>
    <property type="molecule type" value="Genomic_DNA"/>
</dbReference>
<feature type="domain" description="NodB homology" evidence="2">
    <location>
        <begin position="408"/>
        <end position="588"/>
    </location>
</feature>
<name>A0A2P7R539_9GAMM</name>
<dbReference type="InterPro" id="IPR011330">
    <property type="entry name" value="Glyco_hydro/deAcase_b/a-brl"/>
</dbReference>
<dbReference type="PANTHER" id="PTHR34216:SF7">
    <property type="entry name" value="POLY-BETA-1,6-N-ACETYL-D-GLUCOSAMINE N-DEACETYLASE"/>
    <property type="match status" value="1"/>
</dbReference>
<dbReference type="SUPFAM" id="SSF53756">
    <property type="entry name" value="UDP-Glycosyltransferase/glycogen phosphorylase"/>
    <property type="match status" value="1"/>
</dbReference>
<dbReference type="GO" id="GO:0016810">
    <property type="term" value="F:hydrolase activity, acting on carbon-nitrogen (but not peptide) bonds"/>
    <property type="evidence" value="ECO:0007669"/>
    <property type="project" value="InterPro"/>
</dbReference>
<keyword evidence="1" id="KW-0732">Signal</keyword>
<accession>A0A2P7R539</accession>
<dbReference type="InterPro" id="IPR051398">
    <property type="entry name" value="Polysacch_Deacetylase"/>
</dbReference>
<dbReference type="Gene3D" id="3.20.20.370">
    <property type="entry name" value="Glycoside hydrolase/deacetylase"/>
    <property type="match status" value="1"/>
</dbReference>
<comment type="caution">
    <text evidence="3">The sequence shown here is derived from an EMBL/GenBank/DDBJ whole genome shotgun (WGS) entry which is preliminary data.</text>
</comment>
<dbReference type="CDD" id="cd03819">
    <property type="entry name" value="GT4_WavL-like"/>
    <property type="match status" value="1"/>
</dbReference>
<dbReference type="CDD" id="cd10918">
    <property type="entry name" value="CE4_NodB_like_5s_6s"/>
    <property type="match status" value="1"/>
</dbReference>
<dbReference type="OrthoDB" id="9814639at2"/>
<evidence type="ECO:0000313" key="3">
    <source>
        <dbReference type="EMBL" id="PSJ45308.1"/>
    </source>
</evidence>
<dbReference type="Proteomes" id="UP000240243">
    <property type="component" value="Unassembled WGS sequence"/>
</dbReference>
<dbReference type="RefSeq" id="WP_106729877.1">
    <property type="nucleotide sequence ID" value="NZ_PXYG01000004.1"/>
</dbReference>
<evidence type="ECO:0000313" key="4">
    <source>
        <dbReference type="Proteomes" id="UP000240243"/>
    </source>
</evidence>
<gene>
    <name evidence="3" type="ORF">C7H85_11685</name>
</gene>
<organism evidence="3 4">
    <name type="scientific">Zobellella endophytica</name>
    <dbReference type="NCBI Taxonomy" id="2116700"/>
    <lineage>
        <taxon>Bacteria</taxon>
        <taxon>Pseudomonadati</taxon>
        <taxon>Pseudomonadota</taxon>
        <taxon>Gammaproteobacteria</taxon>
        <taxon>Aeromonadales</taxon>
        <taxon>Aeromonadaceae</taxon>
        <taxon>Zobellella</taxon>
    </lineage>
</organism>
<dbReference type="InterPro" id="IPR002509">
    <property type="entry name" value="NODB_dom"/>
</dbReference>